<dbReference type="PROSITE" id="PS50097">
    <property type="entry name" value="BTB"/>
    <property type="match status" value="1"/>
</dbReference>
<dbReference type="EMBL" id="CAJPIJ010000174">
    <property type="protein sequence ID" value="CAG2003066.1"/>
    <property type="molecule type" value="Genomic_DNA"/>
</dbReference>
<dbReference type="Proteomes" id="UP000746612">
    <property type="component" value="Unassembled WGS sequence"/>
</dbReference>
<name>A0A679NTB7_GIBZA</name>
<dbReference type="InterPro" id="IPR000210">
    <property type="entry name" value="BTB/POZ_dom"/>
</dbReference>
<proteinExistence type="predicted"/>
<protein>
    <recommendedName>
        <fullName evidence="1">BTB domain-containing protein</fullName>
    </recommendedName>
</protein>
<reference evidence="2" key="2">
    <citation type="submission" date="2021-03" db="EMBL/GenBank/DDBJ databases">
        <authorList>
            <person name="Alouane T."/>
            <person name="Langin T."/>
            <person name="Bonhomme L."/>
        </authorList>
    </citation>
    <scope>NUCLEOTIDE SEQUENCE</scope>
    <source>
        <strain evidence="2">MDC_Fg202</strain>
    </source>
</reference>
<dbReference type="PANTHER" id="PTHR47843">
    <property type="entry name" value="BTB DOMAIN-CONTAINING PROTEIN-RELATED"/>
    <property type="match status" value="1"/>
</dbReference>
<dbReference type="AlphaFoldDB" id="A0A679NTB7"/>
<dbReference type="EMBL" id="CAAKMV010000111">
    <property type="protein sequence ID" value="VIO54819.1"/>
    <property type="molecule type" value="Genomic_DNA"/>
</dbReference>
<dbReference type="SUPFAM" id="SSF54695">
    <property type="entry name" value="POZ domain"/>
    <property type="match status" value="1"/>
</dbReference>
<dbReference type="Gene3D" id="3.30.710.10">
    <property type="entry name" value="Potassium Channel Kv1.1, Chain A"/>
    <property type="match status" value="1"/>
</dbReference>
<reference evidence="3" key="1">
    <citation type="submission" date="2019-04" db="EMBL/GenBank/DDBJ databases">
        <authorList>
            <person name="Melise S."/>
            <person name="Noan J."/>
            <person name="Okalmin O."/>
        </authorList>
    </citation>
    <scope>NUCLEOTIDE SEQUENCE</scope>
    <source>
        <strain evidence="3">FN9</strain>
    </source>
</reference>
<organism evidence="3">
    <name type="scientific">Gibberella zeae</name>
    <name type="common">Wheat head blight fungus</name>
    <name type="synonym">Fusarium graminearum</name>
    <dbReference type="NCBI Taxonomy" id="5518"/>
    <lineage>
        <taxon>Eukaryota</taxon>
        <taxon>Fungi</taxon>
        <taxon>Dikarya</taxon>
        <taxon>Ascomycota</taxon>
        <taxon>Pezizomycotina</taxon>
        <taxon>Sordariomycetes</taxon>
        <taxon>Hypocreomycetidae</taxon>
        <taxon>Hypocreales</taxon>
        <taxon>Nectriaceae</taxon>
        <taxon>Fusarium</taxon>
    </lineage>
</organism>
<evidence type="ECO:0000313" key="2">
    <source>
        <dbReference type="EMBL" id="CAG2003066.1"/>
    </source>
</evidence>
<dbReference type="PANTHER" id="PTHR47843:SF5">
    <property type="entry name" value="BTB_POZ DOMAIN PROTEIN"/>
    <property type="match status" value="1"/>
</dbReference>
<dbReference type="InterPro" id="IPR011333">
    <property type="entry name" value="SKP1/BTB/POZ_sf"/>
</dbReference>
<gene>
    <name evidence="3" type="ORF">FUG_LOCUS145006</name>
    <name evidence="2" type="ORF">MDCFG202_LOCUS488254</name>
</gene>
<evidence type="ECO:0000313" key="3">
    <source>
        <dbReference type="EMBL" id="VIO54819.1"/>
    </source>
</evidence>
<dbReference type="Pfam" id="PF00651">
    <property type="entry name" value="BTB"/>
    <property type="match status" value="1"/>
</dbReference>
<accession>A0A679NTB7</accession>
<evidence type="ECO:0000259" key="1">
    <source>
        <dbReference type="PROSITE" id="PS50097"/>
    </source>
</evidence>
<feature type="domain" description="BTB" evidence="1">
    <location>
        <begin position="23"/>
        <end position="90"/>
    </location>
</feature>
<sequence length="235" mass="26800">MDTEPPTVFGAHLKKYFNKKSLSDAVIRCGGQEFPIHRIVLCSHSKYFIKQLDGPWKESSEGVIEIVDFDASLVKAMIYFTYHLNYDVPYGSSAMAFNAGMYQIADKYAMSALKRYAHGEFSISIKECWEDVALPDVISLVYTSTPSSDRGLRDTVVGTSLVHLNILMDRDEFRAELASNADFSIDIIRFQSKRSWGQQHYDCGNCKTAFYMVESDGLDERYRAKHCPRCRVVCY</sequence>
<dbReference type="OrthoDB" id="6359816at2759"/>
<dbReference type="CDD" id="cd18186">
    <property type="entry name" value="BTB_POZ_ZBTB_KLHL-like"/>
    <property type="match status" value="1"/>
</dbReference>
<dbReference type="SMART" id="SM00225">
    <property type="entry name" value="BTB"/>
    <property type="match status" value="1"/>
</dbReference>